<dbReference type="RefSeq" id="WP_072429614.1">
    <property type="nucleotide sequence ID" value="NZ_FPKR01000013.1"/>
</dbReference>
<dbReference type="InterPro" id="IPR006665">
    <property type="entry name" value="OmpA-like"/>
</dbReference>
<gene>
    <name evidence="7" type="ORF">SAMN02745887_03122</name>
</gene>
<feature type="domain" description="OmpA-like" evidence="6">
    <location>
        <begin position="102"/>
        <end position="234"/>
    </location>
</feature>
<dbReference type="PANTHER" id="PTHR30329:SF21">
    <property type="entry name" value="LIPOPROTEIN YIAD-RELATED"/>
    <property type="match status" value="1"/>
</dbReference>
<dbReference type="Proteomes" id="UP000186513">
    <property type="component" value="Unassembled WGS sequence"/>
</dbReference>
<evidence type="ECO:0000256" key="1">
    <source>
        <dbReference type="ARBA" id="ARBA00004442"/>
    </source>
</evidence>
<dbReference type="InterPro" id="IPR036737">
    <property type="entry name" value="OmpA-like_sf"/>
</dbReference>
<evidence type="ECO:0000313" key="8">
    <source>
        <dbReference type="Proteomes" id="UP000186513"/>
    </source>
</evidence>
<dbReference type="GO" id="GO:0015288">
    <property type="term" value="F:porin activity"/>
    <property type="evidence" value="ECO:0007669"/>
    <property type="project" value="InterPro"/>
</dbReference>
<evidence type="ECO:0000256" key="2">
    <source>
        <dbReference type="ARBA" id="ARBA00023136"/>
    </source>
</evidence>
<evidence type="ECO:0000313" key="7">
    <source>
        <dbReference type="EMBL" id="SFZ78675.1"/>
    </source>
</evidence>
<dbReference type="InterPro" id="IPR050330">
    <property type="entry name" value="Bact_OuterMem_StrucFunc"/>
</dbReference>
<comment type="subcellular location">
    <subcellularLocation>
        <location evidence="1">Cell outer membrane</location>
    </subcellularLocation>
</comment>
<dbReference type="Gene3D" id="3.30.1330.60">
    <property type="entry name" value="OmpA-like domain"/>
    <property type="match status" value="1"/>
</dbReference>
<feature type="signal peptide" evidence="5">
    <location>
        <begin position="1"/>
        <end position="25"/>
    </location>
</feature>
<name>A0A1K2HPL0_9NEIS</name>
<feature type="chain" id="PRO_5013244719" evidence="5">
    <location>
        <begin position="26"/>
        <end position="236"/>
    </location>
</feature>
<organism evidence="7 8">
    <name type="scientific">Chitinimonas taiwanensis DSM 18899</name>
    <dbReference type="NCBI Taxonomy" id="1121279"/>
    <lineage>
        <taxon>Bacteria</taxon>
        <taxon>Pseudomonadati</taxon>
        <taxon>Pseudomonadota</taxon>
        <taxon>Betaproteobacteria</taxon>
        <taxon>Neisseriales</taxon>
        <taxon>Chitinibacteraceae</taxon>
        <taxon>Chitinimonas</taxon>
    </lineage>
</organism>
<accession>A0A1K2HPL0</accession>
<dbReference type="PRINTS" id="PR01021">
    <property type="entry name" value="OMPADOMAIN"/>
</dbReference>
<evidence type="ECO:0000259" key="6">
    <source>
        <dbReference type="PROSITE" id="PS51123"/>
    </source>
</evidence>
<keyword evidence="3" id="KW-0998">Cell outer membrane</keyword>
<dbReference type="PANTHER" id="PTHR30329">
    <property type="entry name" value="STATOR ELEMENT OF FLAGELLAR MOTOR COMPLEX"/>
    <property type="match status" value="1"/>
</dbReference>
<proteinExistence type="predicted"/>
<keyword evidence="8" id="KW-1185">Reference proteome</keyword>
<dbReference type="EMBL" id="FPKR01000013">
    <property type="protein sequence ID" value="SFZ78675.1"/>
    <property type="molecule type" value="Genomic_DNA"/>
</dbReference>
<keyword evidence="5" id="KW-0732">Signal</keyword>
<protein>
    <submittedName>
        <fullName evidence="7">OmpA-OmpF porin, OOP family</fullName>
    </submittedName>
</protein>
<dbReference type="STRING" id="1121279.SAMN02745887_03122"/>
<dbReference type="GO" id="GO:0009279">
    <property type="term" value="C:cell outer membrane"/>
    <property type="evidence" value="ECO:0007669"/>
    <property type="project" value="UniProtKB-SubCell"/>
</dbReference>
<dbReference type="Pfam" id="PF00691">
    <property type="entry name" value="OmpA"/>
    <property type="match status" value="1"/>
</dbReference>
<dbReference type="PRINTS" id="PR01022">
    <property type="entry name" value="OUTRMMBRANEA"/>
</dbReference>
<evidence type="ECO:0000256" key="3">
    <source>
        <dbReference type="ARBA" id="ARBA00023237"/>
    </source>
</evidence>
<dbReference type="SUPFAM" id="SSF103088">
    <property type="entry name" value="OmpA-like"/>
    <property type="match status" value="1"/>
</dbReference>
<dbReference type="CDD" id="cd07185">
    <property type="entry name" value="OmpA_C-like"/>
    <property type="match status" value="1"/>
</dbReference>
<keyword evidence="2 4" id="KW-0472">Membrane</keyword>
<dbReference type="AlphaFoldDB" id="A0A1K2HPL0"/>
<evidence type="ECO:0000256" key="5">
    <source>
        <dbReference type="SAM" id="SignalP"/>
    </source>
</evidence>
<sequence length="236" mass="24985">MKMKHTLIQSAVLAVLGFAAVSASAANDGYATDTRSPVVRSGTGLCWHTSSFSKEKAIEECDPDLVPKKAAPVAAPAPAPVVEAPAPVVVPAPAPVKLATPKKLETLTLNAAALFDFGKATLKQEGVDALNAVAAVLLERKYDPAKTKIEVEGHTDRIGKAETNQKLSEARANAARQQLVDKGVPAEMIVAKGLGLTEPVTQPADCKKVAKNRKKLVECYAPDRRVEVEIYATVEQ</sequence>
<evidence type="ECO:0000256" key="4">
    <source>
        <dbReference type="PROSITE-ProRule" id="PRU00473"/>
    </source>
</evidence>
<reference evidence="7 8" key="1">
    <citation type="submission" date="2016-11" db="EMBL/GenBank/DDBJ databases">
        <authorList>
            <person name="Jaros S."/>
            <person name="Januszkiewicz K."/>
            <person name="Wedrychowicz H."/>
        </authorList>
    </citation>
    <scope>NUCLEOTIDE SEQUENCE [LARGE SCALE GENOMIC DNA]</scope>
    <source>
        <strain evidence="7 8">DSM 18899</strain>
    </source>
</reference>
<dbReference type="InterPro" id="IPR006664">
    <property type="entry name" value="OMP_bac"/>
</dbReference>
<dbReference type="InterPro" id="IPR002368">
    <property type="entry name" value="OmpA"/>
</dbReference>
<dbReference type="PROSITE" id="PS51123">
    <property type="entry name" value="OMPA_2"/>
    <property type="match status" value="1"/>
</dbReference>